<dbReference type="SUPFAM" id="SSF52172">
    <property type="entry name" value="CheY-like"/>
    <property type="match status" value="1"/>
</dbReference>
<dbReference type="AlphaFoldDB" id="A0A2U8GQR1"/>
<dbReference type="InterPro" id="IPR052893">
    <property type="entry name" value="TCS_response_regulator"/>
</dbReference>
<dbReference type="InterPro" id="IPR011006">
    <property type="entry name" value="CheY-like_superfamily"/>
</dbReference>
<dbReference type="PANTHER" id="PTHR44520:SF1">
    <property type="entry name" value="TWO-COMPONENT SYSTEM REGULATORY PROTEIN"/>
    <property type="match status" value="1"/>
</dbReference>
<dbReference type="Pfam" id="PF00072">
    <property type="entry name" value="Response_reg"/>
    <property type="match status" value="1"/>
</dbReference>
<name>A0A2U8GQR1_9RHOO</name>
<gene>
    <name evidence="3" type="ORF">CEW83_11710</name>
</gene>
<sequence>MNDPLPTTRPILLIEDNPADLDLTLRAFKRRHLLNPIQVARDGQEALDLLPGWEAGEPLPLVVLLDLNLPKVSGLEVLRQFKACKAACGMPVVVLTTSDEDRDIKTAYELGANSYIMKPVDFDSFASVAAQIELYWCVLNKPVHSLS</sequence>
<feature type="modified residue" description="4-aspartylphosphate" evidence="1">
    <location>
        <position position="66"/>
    </location>
</feature>
<dbReference type="CDD" id="cd17557">
    <property type="entry name" value="REC_Rcp-like"/>
    <property type="match status" value="1"/>
</dbReference>
<organism evidence="3 4">
    <name type="scientific">Parazoarcus communis</name>
    <dbReference type="NCBI Taxonomy" id="41977"/>
    <lineage>
        <taxon>Bacteria</taxon>
        <taxon>Pseudomonadati</taxon>
        <taxon>Pseudomonadota</taxon>
        <taxon>Betaproteobacteria</taxon>
        <taxon>Rhodocyclales</taxon>
        <taxon>Zoogloeaceae</taxon>
        <taxon>Parazoarcus</taxon>
    </lineage>
</organism>
<dbReference type="Proteomes" id="UP000244930">
    <property type="component" value="Chromosome"/>
</dbReference>
<dbReference type="KEGG" id="acom:CEW83_11710"/>
<keyword evidence="1" id="KW-0597">Phosphoprotein</keyword>
<dbReference type="PROSITE" id="PS50110">
    <property type="entry name" value="RESPONSE_REGULATORY"/>
    <property type="match status" value="1"/>
</dbReference>
<dbReference type="InterPro" id="IPR001789">
    <property type="entry name" value="Sig_transdc_resp-reg_receiver"/>
</dbReference>
<keyword evidence="4" id="KW-1185">Reference proteome</keyword>
<reference evidence="3 4" key="1">
    <citation type="submission" date="2017-06" db="EMBL/GenBank/DDBJ databases">
        <title>Azoarcus.</title>
        <authorList>
            <person name="Woo J.-H."/>
            <person name="Kim H.-S."/>
        </authorList>
    </citation>
    <scope>NUCLEOTIDE SEQUENCE [LARGE SCALE GENOMIC DNA]</scope>
    <source>
        <strain evidence="3 4">TSPY31</strain>
    </source>
</reference>
<protein>
    <submittedName>
        <fullName evidence="3">Two-component system response regulator</fullName>
    </submittedName>
</protein>
<dbReference type="EMBL" id="CP022187">
    <property type="protein sequence ID" value="AWI75798.1"/>
    <property type="molecule type" value="Genomic_DNA"/>
</dbReference>
<evidence type="ECO:0000259" key="2">
    <source>
        <dbReference type="PROSITE" id="PS50110"/>
    </source>
</evidence>
<evidence type="ECO:0000256" key="1">
    <source>
        <dbReference type="PROSITE-ProRule" id="PRU00169"/>
    </source>
</evidence>
<dbReference type="RefSeq" id="WP_108949503.1">
    <property type="nucleotide sequence ID" value="NZ_CP022187.1"/>
</dbReference>
<evidence type="ECO:0000313" key="4">
    <source>
        <dbReference type="Proteomes" id="UP000244930"/>
    </source>
</evidence>
<evidence type="ECO:0000313" key="3">
    <source>
        <dbReference type="EMBL" id="AWI75798.1"/>
    </source>
</evidence>
<proteinExistence type="predicted"/>
<dbReference type="Gene3D" id="3.40.50.2300">
    <property type="match status" value="1"/>
</dbReference>
<dbReference type="SMART" id="SM00448">
    <property type="entry name" value="REC"/>
    <property type="match status" value="1"/>
</dbReference>
<dbReference type="GO" id="GO:0000160">
    <property type="term" value="P:phosphorelay signal transduction system"/>
    <property type="evidence" value="ECO:0007669"/>
    <property type="project" value="InterPro"/>
</dbReference>
<feature type="domain" description="Response regulatory" evidence="2">
    <location>
        <begin position="10"/>
        <end position="133"/>
    </location>
</feature>
<dbReference type="PANTHER" id="PTHR44520">
    <property type="entry name" value="RESPONSE REGULATOR RCP1-RELATED"/>
    <property type="match status" value="1"/>
</dbReference>
<accession>A0A2U8GQR1</accession>